<evidence type="ECO:0000313" key="4">
    <source>
        <dbReference type="Proteomes" id="UP001148838"/>
    </source>
</evidence>
<feature type="compositionally biased region" description="Basic and acidic residues" evidence="1">
    <location>
        <begin position="158"/>
        <end position="181"/>
    </location>
</feature>
<sequence length="257" mass="30764">MPWRGRGTGHPTPLPPGLVSLMSDSLLVSLVMMLLVWWFAWLGLITAPTGAAHKYLNYTGDIMLGALFPIHHRGSGGNDCGKVQKRGGRRKVEENEKRRGKKEERRKEKREEKREKRQGKIEERRKERREEGKKRGGKKNERRKGKREKQRGKRKERREKEEKIKGERRGGRRKEEREKRGVRNVKRRKRDEERRKEKRGANRKERRPLGRSRRRWEGNIKMDLREVGYDGRHWINLAQDRDQWRAYVRAAMNLRVP</sequence>
<organism evidence="3 4">
    <name type="scientific">Periplaneta americana</name>
    <name type="common">American cockroach</name>
    <name type="synonym">Blatta americana</name>
    <dbReference type="NCBI Taxonomy" id="6978"/>
    <lineage>
        <taxon>Eukaryota</taxon>
        <taxon>Metazoa</taxon>
        <taxon>Ecdysozoa</taxon>
        <taxon>Arthropoda</taxon>
        <taxon>Hexapoda</taxon>
        <taxon>Insecta</taxon>
        <taxon>Pterygota</taxon>
        <taxon>Neoptera</taxon>
        <taxon>Polyneoptera</taxon>
        <taxon>Dictyoptera</taxon>
        <taxon>Blattodea</taxon>
        <taxon>Blattoidea</taxon>
        <taxon>Blattidae</taxon>
        <taxon>Blattinae</taxon>
        <taxon>Periplaneta</taxon>
    </lineage>
</organism>
<protein>
    <recommendedName>
        <fullName evidence="5">Histone-lysine N-methyltransferase, H3 lysine-79 specific</fullName>
    </recommendedName>
</protein>
<evidence type="ECO:0008006" key="5">
    <source>
        <dbReference type="Google" id="ProtNLM"/>
    </source>
</evidence>
<keyword evidence="2" id="KW-0812">Transmembrane</keyword>
<feature type="transmembrane region" description="Helical" evidence="2">
    <location>
        <begin position="26"/>
        <end position="47"/>
    </location>
</feature>
<name>A0ABQ8T8K3_PERAM</name>
<gene>
    <name evidence="3" type="ORF">ANN_04437</name>
</gene>
<dbReference type="EMBL" id="JAJSOF020000013">
    <property type="protein sequence ID" value="KAJ4442844.1"/>
    <property type="molecule type" value="Genomic_DNA"/>
</dbReference>
<feature type="compositionally biased region" description="Basic and acidic residues" evidence="1">
    <location>
        <begin position="90"/>
        <end position="134"/>
    </location>
</feature>
<keyword evidence="2" id="KW-0472">Membrane</keyword>
<feature type="region of interest" description="Disordered" evidence="1">
    <location>
        <begin position="73"/>
        <end position="210"/>
    </location>
</feature>
<dbReference type="Proteomes" id="UP001148838">
    <property type="component" value="Unassembled WGS sequence"/>
</dbReference>
<feature type="compositionally biased region" description="Basic residues" evidence="1">
    <location>
        <begin position="135"/>
        <end position="157"/>
    </location>
</feature>
<feature type="compositionally biased region" description="Basic and acidic residues" evidence="1">
    <location>
        <begin position="190"/>
        <end position="203"/>
    </location>
</feature>
<proteinExistence type="predicted"/>
<accession>A0ABQ8T8K3</accession>
<evidence type="ECO:0000313" key="3">
    <source>
        <dbReference type="EMBL" id="KAJ4442844.1"/>
    </source>
</evidence>
<comment type="caution">
    <text evidence="3">The sequence shown here is derived from an EMBL/GenBank/DDBJ whole genome shotgun (WGS) entry which is preliminary data.</text>
</comment>
<keyword evidence="4" id="KW-1185">Reference proteome</keyword>
<keyword evidence="2" id="KW-1133">Transmembrane helix</keyword>
<reference evidence="3 4" key="1">
    <citation type="journal article" date="2022" name="Allergy">
        <title>Genome assembly and annotation of Periplaneta americana reveal a comprehensive cockroach allergen profile.</title>
        <authorList>
            <person name="Wang L."/>
            <person name="Xiong Q."/>
            <person name="Saelim N."/>
            <person name="Wang L."/>
            <person name="Nong W."/>
            <person name="Wan A.T."/>
            <person name="Shi M."/>
            <person name="Liu X."/>
            <person name="Cao Q."/>
            <person name="Hui J.H.L."/>
            <person name="Sookrung N."/>
            <person name="Leung T.F."/>
            <person name="Tungtrongchitr A."/>
            <person name="Tsui S.K.W."/>
        </authorList>
    </citation>
    <scope>NUCLEOTIDE SEQUENCE [LARGE SCALE GENOMIC DNA]</scope>
    <source>
        <strain evidence="3">PWHHKU_190912</strain>
    </source>
</reference>
<evidence type="ECO:0000256" key="1">
    <source>
        <dbReference type="SAM" id="MobiDB-lite"/>
    </source>
</evidence>
<evidence type="ECO:0000256" key="2">
    <source>
        <dbReference type="SAM" id="Phobius"/>
    </source>
</evidence>